<organism evidence="7 8">
    <name type="scientific">Paramormyrops kingsleyae</name>
    <dbReference type="NCBI Taxonomy" id="1676925"/>
    <lineage>
        <taxon>Eukaryota</taxon>
        <taxon>Metazoa</taxon>
        <taxon>Chordata</taxon>
        <taxon>Craniata</taxon>
        <taxon>Vertebrata</taxon>
        <taxon>Euteleostomi</taxon>
        <taxon>Actinopterygii</taxon>
        <taxon>Neopterygii</taxon>
        <taxon>Teleostei</taxon>
        <taxon>Osteoglossocephala</taxon>
        <taxon>Osteoglossomorpha</taxon>
        <taxon>Osteoglossiformes</taxon>
        <taxon>Mormyridae</taxon>
        <taxon>Paramormyrops</taxon>
    </lineage>
</organism>
<keyword evidence="1 2" id="KW-1015">Disulfide bond</keyword>
<dbReference type="PROSITE" id="PS00740">
    <property type="entry name" value="MAM_1"/>
    <property type="match status" value="1"/>
</dbReference>
<evidence type="ECO:0000256" key="1">
    <source>
        <dbReference type="ARBA" id="ARBA00023157"/>
    </source>
</evidence>
<feature type="transmembrane region" description="Helical" evidence="4">
    <location>
        <begin position="1130"/>
        <end position="1151"/>
    </location>
</feature>
<sequence length="1187" mass="129906">MRLLGPRRGLGALLVVSTLHWATGLVGSSCQTTPELQCNFYCNCLDCSDEQNCGYGGRGFICDFEEAAACGWRDASEPGVYSWERRQRGDRLPESGPSSDFTVGTSAGWFMAVSAVDGQSAPTASLVSPVMRNASATCRVILRYYIWDSGNQGLDSLALWGTVVREGRPNATVWRPAVTSVRGWRESTVFLGRIPGPFQLHFRSQRRWGLRGDVAIDQLEFQDCAPPAPEKACGVNSLRCGPVGCVEAAQVCDGTDDCGDGSDEANCDGHWRCDFELDLCNWADLRTLSTLKFQRTSQLELSEPNNPKAGPGRDHTTNSETGHFLYLSKPANGEPLKADWSSFQSPVFEPTNSTHPCRMTLYTHQFGPRSGGLSILVVTSGAMYPVWERGGELGDVWVKAEVEFVTNSSFQILFVGAIRDNDYGGIAIDDIIMSPDCRRVNESSPSVGHPDPPKHPCTQSSKLCDFRSDCDSAEDESSCGDFSFPDGSKGWTDASLGGQGWALYQKHNGSFMVEYLYVTEAPGQQLTAAQARTPALGPSGAACRLRWSYSLTDMGELSLSMIDKVQGTQAQLWKFIGMTDEAPGGWVEGEIYVGARDHRFQLELGGLARNIHNSTRIAVKDVQYVDCHPEYFPATNSDLSCNFEENLCGWYQDQMDNFDWTLLSGMDHTIGIGRSLVVDVWNSTLRGLSARLLSLPQLYTSTEFCVSFYYKLYGPQTGTLNVRVRYPDGSEVLHWTSSGSQGNSWHQGLCPIPQQNTGFQLVFEALRSGFDGRIAIDDVAVMNRPCTTPSRCSFEGSMCGYTSVGAAHWVQQNGAYGGVQPAPTTDHSLETGKGYYMIADTSREVLRLGDVTLLTSPVRNSAPFPECVEFWYYMNGDRPGILSIYMKPLDGDLVKVFSQNVSPGDVWRRGNCSISSTGPWQLVMEAKGAGGAEARIAVDDISFTPYGCPSPDAKCNLENGLCGWANTENPALDLLDWELSSSAAETQYSTPPYDHSLETERGHFLFLPSSPRGTAGQNASLLSPHLPPASANCLRFWVHRPSSSDAELHVWRRTGGLFIKLLTVGEVGETWRRCDINISSTVEFQIVFEGISGTNGVVALDDIEYHVGVDCNGQKKDSQASHDLEKQGPIVASVLLLLLFVALGTGTVVYLQKKGMLSGATMERNEANFTNVLYEVTEDGPAVRMQT</sequence>
<feature type="region of interest" description="Disordered" evidence="3">
    <location>
        <begin position="296"/>
        <end position="317"/>
    </location>
</feature>
<dbReference type="PROSITE" id="PS51257">
    <property type="entry name" value="PROKAR_LIPOPROTEIN"/>
    <property type="match status" value="1"/>
</dbReference>
<dbReference type="KEGG" id="pki:111853971"/>
<name>A0A3B3SQT9_9TELE</name>
<dbReference type="InterPro" id="IPR000998">
    <property type="entry name" value="MAM_dom"/>
</dbReference>
<keyword evidence="5" id="KW-0732">Signal</keyword>
<dbReference type="PROSITE" id="PS01209">
    <property type="entry name" value="LDLRA_1"/>
    <property type="match status" value="1"/>
</dbReference>
<dbReference type="PROSITE" id="PS50068">
    <property type="entry name" value="LDLRA_2"/>
    <property type="match status" value="1"/>
</dbReference>
<feature type="disulfide bond" evidence="2">
    <location>
        <begin position="233"/>
        <end position="245"/>
    </location>
</feature>
<feature type="domain" description="MAM" evidence="6">
    <location>
        <begin position="953"/>
        <end position="1113"/>
    </location>
</feature>
<dbReference type="InterPro" id="IPR036055">
    <property type="entry name" value="LDL_receptor-like_sf"/>
</dbReference>
<dbReference type="AlphaFoldDB" id="A0A3B3SQT9"/>
<dbReference type="PANTHER" id="PTHR23282">
    <property type="entry name" value="APICAL ENDOSOMAL GLYCOPROTEIN PRECURSOR"/>
    <property type="match status" value="1"/>
</dbReference>
<evidence type="ECO:0000313" key="7">
    <source>
        <dbReference type="Ensembl" id="ENSPKIP00000032441.1"/>
    </source>
</evidence>
<feature type="compositionally biased region" description="Polar residues" evidence="3">
    <location>
        <begin position="296"/>
        <end position="305"/>
    </location>
</feature>
<accession>A0A3B3SQT9</accession>
<dbReference type="GeneID" id="111853971"/>
<dbReference type="SUPFAM" id="SSF49899">
    <property type="entry name" value="Concanavalin A-like lectins/glucanases"/>
    <property type="match status" value="6"/>
</dbReference>
<dbReference type="PANTHER" id="PTHR23282:SF101">
    <property type="entry name" value="MAM DOMAIN-CONTAINING PROTEIN"/>
    <property type="match status" value="1"/>
</dbReference>
<feature type="disulfide bond" evidence="2">
    <location>
        <begin position="252"/>
        <end position="267"/>
    </location>
</feature>
<dbReference type="Gene3D" id="4.10.400.10">
    <property type="entry name" value="Low-density Lipoprotein Receptor"/>
    <property type="match status" value="1"/>
</dbReference>
<feature type="region of interest" description="Disordered" evidence="3">
    <location>
        <begin position="439"/>
        <end position="459"/>
    </location>
</feature>
<feature type="domain" description="MAM" evidence="6">
    <location>
        <begin position="60"/>
        <end position="226"/>
    </location>
</feature>
<dbReference type="CDD" id="cd06263">
    <property type="entry name" value="MAM"/>
    <property type="match status" value="5"/>
</dbReference>
<evidence type="ECO:0000259" key="6">
    <source>
        <dbReference type="PROSITE" id="PS50060"/>
    </source>
</evidence>
<dbReference type="STRING" id="1676925.ENSPKIP00000032441"/>
<dbReference type="Gene3D" id="2.60.120.200">
    <property type="match status" value="6"/>
</dbReference>
<dbReference type="GeneTree" id="ENSGT00940000164732"/>
<dbReference type="CDD" id="cd00112">
    <property type="entry name" value="LDLa"/>
    <property type="match status" value="1"/>
</dbReference>
<feature type="domain" description="MAM" evidence="6">
    <location>
        <begin position="639"/>
        <end position="788"/>
    </location>
</feature>
<keyword evidence="4" id="KW-1133">Transmembrane helix</keyword>
<evidence type="ECO:0000256" key="5">
    <source>
        <dbReference type="SAM" id="SignalP"/>
    </source>
</evidence>
<dbReference type="Pfam" id="PF00057">
    <property type="entry name" value="Ldl_recept_a"/>
    <property type="match status" value="1"/>
</dbReference>
<feature type="chain" id="PRO_5017484824" evidence="5">
    <location>
        <begin position="25"/>
        <end position="1187"/>
    </location>
</feature>
<keyword evidence="4" id="KW-0812">Transmembrane</keyword>
<dbReference type="RefSeq" id="XP_023687227.1">
    <property type="nucleotide sequence ID" value="XM_023831459.2"/>
</dbReference>
<dbReference type="GO" id="GO:0016020">
    <property type="term" value="C:membrane"/>
    <property type="evidence" value="ECO:0007669"/>
    <property type="project" value="InterPro"/>
</dbReference>
<dbReference type="Proteomes" id="UP000261540">
    <property type="component" value="Unplaced"/>
</dbReference>
<dbReference type="CTD" id="158056"/>
<dbReference type="SMART" id="SM00192">
    <property type="entry name" value="LDLa"/>
    <property type="match status" value="3"/>
</dbReference>
<evidence type="ECO:0000256" key="3">
    <source>
        <dbReference type="SAM" id="MobiDB-lite"/>
    </source>
</evidence>
<dbReference type="Pfam" id="PF00629">
    <property type="entry name" value="MAM"/>
    <property type="match status" value="6"/>
</dbReference>
<dbReference type="SUPFAM" id="SSF57424">
    <property type="entry name" value="LDL receptor-like module"/>
    <property type="match status" value="1"/>
</dbReference>
<feature type="signal peptide" evidence="5">
    <location>
        <begin position="1"/>
        <end position="24"/>
    </location>
</feature>
<dbReference type="OrthoDB" id="8847287at2759"/>
<feature type="domain" description="MAM" evidence="6">
    <location>
        <begin position="462"/>
        <end position="629"/>
    </location>
</feature>
<dbReference type="PRINTS" id="PR00261">
    <property type="entry name" value="LDLRECEPTOR"/>
</dbReference>
<proteinExistence type="predicted"/>
<dbReference type="InterPro" id="IPR023415">
    <property type="entry name" value="LDLR_class-A_CS"/>
</dbReference>
<dbReference type="InterPro" id="IPR002172">
    <property type="entry name" value="LDrepeatLR_classA_rpt"/>
</dbReference>
<keyword evidence="8" id="KW-1185">Reference proteome</keyword>
<feature type="disulfide bond" evidence="2">
    <location>
        <begin position="240"/>
        <end position="258"/>
    </location>
</feature>
<reference evidence="7" key="1">
    <citation type="submission" date="2025-08" db="UniProtKB">
        <authorList>
            <consortium name="Ensembl"/>
        </authorList>
    </citation>
    <scope>IDENTIFICATION</scope>
</reference>
<dbReference type="Ensembl" id="ENSPKIT00000013306.1">
    <property type="protein sequence ID" value="ENSPKIP00000032441.1"/>
    <property type="gene ID" value="ENSPKIG00000012540.1"/>
</dbReference>
<dbReference type="InterPro" id="IPR013320">
    <property type="entry name" value="ConA-like_dom_sf"/>
</dbReference>
<keyword evidence="4" id="KW-0472">Membrane</keyword>
<evidence type="ECO:0000313" key="8">
    <source>
        <dbReference type="Proteomes" id="UP000261540"/>
    </source>
</evidence>
<dbReference type="SMART" id="SM00137">
    <property type="entry name" value="MAM"/>
    <property type="match status" value="5"/>
</dbReference>
<reference evidence="7" key="2">
    <citation type="submission" date="2025-09" db="UniProtKB">
        <authorList>
            <consortium name="Ensembl"/>
        </authorList>
    </citation>
    <scope>IDENTIFICATION</scope>
</reference>
<evidence type="ECO:0000256" key="4">
    <source>
        <dbReference type="SAM" id="Phobius"/>
    </source>
</evidence>
<feature type="domain" description="MAM" evidence="6">
    <location>
        <begin position="271"/>
        <end position="439"/>
    </location>
</feature>
<feature type="domain" description="MAM" evidence="6">
    <location>
        <begin position="790"/>
        <end position="950"/>
    </location>
</feature>
<dbReference type="InterPro" id="IPR051560">
    <property type="entry name" value="MAM_domain-containing"/>
</dbReference>
<dbReference type="PROSITE" id="PS50060">
    <property type="entry name" value="MAM_2"/>
    <property type="match status" value="6"/>
</dbReference>
<protein>
    <submittedName>
        <fullName evidence="7">Apical endosomal glycoprotein-like</fullName>
    </submittedName>
</protein>
<evidence type="ECO:0000256" key="2">
    <source>
        <dbReference type="PROSITE-ProRule" id="PRU00124"/>
    </source>
</evidence>